<dbReference type="RefSeq" id="WP_099082773.1">
    <property type="nucleotide sequence ID" value="NZ_AWQQ01000046.1"/>
</dbReference>
<keyword evidence="4" id="KW-0472">Membrane</keyword>
<feature type="domain" description="Putative zinc-finger" evidence="9">
    <location>
        <begin position="3"/>
        <end position="36"/>
    </location>
</feature>
<evidence type="ECO:0000256" key="7">
    <source>
        <dbReference type="SAM" id="Coils"/>
    </source>
</evidence>
<comment type="subcellular location">
    <subcellularLocation>
        <location evidence="1">Membrane</location>
        <topology evidence="1">Single-pass membrane protein</topology>
    </subcellularLocation>
</comment>
<dbReference type="EMBL" id="AWQQ01000046">
    <property type="protein sequence ID" value="PHJ38704.1"/>
    <property type="molecule type" value="Genomic_DNA"/>
</dbReference>
<keyword evidence="2" id="KW-0812">Transmembrane</keyword>
<evidence type="ECO:0000256" key="5">
    <source>
        <dbReference type="ARBA" id="ARBA00024353"/>
    </source>
</evidence>
<evidence type="ECO:0000256" key="3">
    <source>
        <dbReference type="ARBA" id="ARBA00022989"/>
    </source>
</evidence>
<evidence type="ECO:0000259" key="10">
    <source>
        <dbReference type="Pfam" id="PF14257"/>
    </source>
</evidence>
<evidence type="ECO:0000256" key="8">
    <source>
        <dbReference type="SAM" id="MobiDB-lite"/>
    </source>
</evidence>
<protein>
    <recommendedName>
        <fullName evidence="6">Anti-sigma-W factor RsiW</fullName>
    </recommendedName>
</protein>
<dbReference type="Gene3D" id="1.10.10.1320">
    <property type="entry name" value="Anti-sigma factor, zinc-finger domain"/>
    <property type="match status" value="1"/>
</dbReference>
<dbReference type="Proteomes" id="UP000222564">
    <property type="component" value="Unassembled WGS sequence"/>
</dbReference>
<dbReference type="InterPro" id="IPR027383">
    <property type="entry name" value="Znf_put"/>
</dbReference>
<dbReference type="OrthoDB" id="9808253at2"/>
<sequence length="357" mass="38542">MHCQEALEMLSPYLDGVLDPAEHAAVQDHLACCPSCSAELEELRSCLSLLQELPDVAPPAGFRAGLMEKIDTLSLPTQAPQRKSWFEHVNGVSRKGWYRTAAVAAVMAMTLGLTALWEKEGHQFIPVQPTAQEMASVEQLTAGDRQENRENNPSKPADNTVPGVEGEKPHASVQAGKETTKPADKAGAPKTAGPSERQLVFENYHYQPSEGMTVRTVVLKLDVQDAGAALKFIGAISQKAGGSIVVPYTENSGSGTVGIKVPAHQSRAVENQLKALGEVVTDMPTVRDLSSQHRHAVDVLEQLKAEQTKLANKLAEKEDPALEDQLASITAAMTQQIKLIQQIEEQCSDSTITITLQ</sequence>
<feature type="coiled-coil region" evidence="7">
    <location>
        <begin position="286"/>
        <end position="317"/>
    </location>
</feature>
<accession>A0A2C6MG87</accession>
<dbReference type="InterPro" id="IPR051474">
    <property type="entry name" value="Anti-sigma-K/W_factor"/>
</dbReference>
<dbReference type="InterPro" id="IPR025645">
    <property type="entry name" value="DUF4349"/>
</dbReference>
<evidence type="ECO:0000313" key="11">
    <source>
        <dbReference type="EMBL" id="PHJ38704.1"/>
    </source>
</evidence>
<evidence type="ECO:0000313" key="12">
    <source>
        <dbReference type="Proteomes" id="UP000222564"/>
    </source>
</evidence>
<dbReference type="GO" id="GO:0006417">
    <property type="term" value="P:regulation of translation"/>
    <property type="evidence" value="ECO:0007669"/>
    <property type="project" value="TreeGrafter"/>
</dbReference>
<evidence type="ECO:0000256" key="1">
    <source>
        <dbReference type="ARBA" id="ARBA00004167"/>
    </source>
</evidence>
<evidence type="ECO:0000256" key="4">
    <source>
        <dbReference type="ARBA" id="ARBA00023136"/>
    </source>
</evidence>
<evidence type="ECO:0000256" key="6">
    <source>
        <dbReference type="ARBA" id="ARBA00024438"/>
    </source>
</evidence>
<feature type="domain" description="DUF4349" evidence="10">
    <location>
        <begin position="214"/>
        <end position="357"/>
    </location>
</feature>
<dbReference type="GO" id="GO:0016989">
    <property type="term" value="F:sigma factor antagonist activity"/>
    <property type="evidence" value="ECO:0007669"/>
    <property type="project" value="TreeGrafter"/>
</dbReference>
<comment type="caution">
    <text evidence="11">The sequence shown here is derived from an EMBL/GenBank/DDBJ whole genome shotgun (WGS) entry which is preliminary data.</text>
</comment>
<name>A0A2C6MG87_9FIRM</name>
<dbReference type="AlphaFoldDB" id="A0A2C6MG87"/>
<dbReference type="PANTHER" id="PTHR37461">
    <property type="entry name" value="ANTI-SIGMA-K FACTOR RSKA"/>
    <property type="match status" value="1"/>
</dbReference>
<proteinExistence type="inferred from homology"/>
<comment type="similarity">
    <text evidence="5">Belongs to the zinc-associated anti-sigma factor (ZAS) superfamily. Anti-sigma-W factor family.</text>
</comment>
<dbReference type="Pfam" id="PF13490">
    <property type="entry name" value="zf-HC2"/>
    <property type="match status" value="1"/>
</dbReference>
<evidence type="ECO:0000256" key="2">
    <source>
        <dbReference type="ARBA" id="ARBA00022692"/>
    </source>
</evidence>
<dbReference type="GO" id="GO:0016020">
    <property type="term" value="C:membrane"/>
    <property type="evidence" value="ECO:0007669"/>
    <property type="project" value="UniProtKB-SubCell"/>
</dbReference>
<dbReference type="PANTHER" id="PTHR37461:SF1">
    <property type="entry name" value="ANTI-SIGMA-K FACTOR RSKA"/>
    <property type="match status" value="1"/>
</dbReference>
<evidence type="ECO:0000259" key="9">
    <source>
        <dbReference type="Pfam" id="PF13490"/>
    </source>
</evidence>
<keyword evidence="12" id="KW-1185">Reference proteome</keyword>
<reference evidence="11 12" key="1">
    <citation type="submission" date="2013-09" db="EMBL/GenBank/DDBJ databases">
        <title>Biodegradation of hydrocarbons in the deep terrestrial subsurface : characterization of a microbial consortium composed of two Desulfotomaculum species originating from a deep geological formation.</title>
        <authorList>
            <person name="Aullo T."/>
            <person name="Berlendis S."/>
            <person name="Lascourreges J.-F."/>
            <person name="Dessort D."/>
            <person name="Saint-Laurent S."/>
            <person name="Schraauwers B."/>
            <person name="Mas J."/>
            <person name="Magot M."/>
            <person name="Ranchou-Peyruse A."/>
        </authorList>
    </citation>
    <scope>NUCLEOTIDE SEQUENCE [LARGE SCALE GENOMIC DNA]</scope>
    <source>
        <strain evidence="11 12">Bs107</strain>
    </source>
</reference>
<keyword evidence="3" id="KW-1133">Transmembrane helix</keyword>
<gene>
    <name evidence="11" type="ORF">P378_08215</name>
</gene>
<keyword evidence="7" id="KW-0175">Coiled coil</keyword>
<dbReference type="InterPro" id="IPR041916">
    <property type="entry name" value="Anti_sigma_zinc_sf"/>
</dbReference>
<dbReference type="Pfam" id="PF14257">
    <property type="entry name" value="DUF4349"/>
    <property type="match status" value="1"/>
</dbReference>
<organism evidence="11 12">
    <name type="scientific">Desulforamulus profundi</name>
    <dbReference type="NCBI Taxonomy" id="1383067"/>
    <lineage>
        <taxon>Bacteria</taxon>
        <taxon>Bacillati</taxon>
        <taxon>Bacillota</taxon>
        <taxon>Clostridia</taxon>
        <taxon>Eubacteriales</taxon>
        <taxon>Peptococcaceae</taxon>
        <taxon>Desulforamulus</taxon>
    </lineage>
</organism>
<feature type="region of interest" description="Disordered" evidence="8">
    <location>
        <begin position="142"/>
        <end position="197"/>
    </location>
</feature>